<dbReference type="GO" id="GO:0004803">
    <property type="term" value="F:transposase activity"/>
    <property type="evidence" value="ECO:0007669"/>
    <property type="project" value="InterPro"/>
</dbReference>
<dbReference type="NCBIfam" id="NF047595">
    <property type="entry name" value="IS66_ISRel24_TnpA"/>
    <property type="match status" value="1"/>
</dbReference>
<dbReference type="KEGG" id="ppai:E1956_42105"/>
<evidence type="ECO:0000313" key="4">
    <source>
        <dbReference type="EMBL" id="QBR04431.1"/>
    </source>
</evidence>
<dbReference type="KEGG" id="ppai:E1956_34200"/>
<evidence type="ECO:0000313" key="5">
    <source>
        <dbReference type="Proteomes" id="UP000295727"/>
    </source>
</evidence>
<dbReference type="OrthoDB" id="3376843at2"/>
<dbReference type="GO" id="GO:0003677">
    <property type="term" value="F:DNA binding"/>
    <property type="evidence" value="ECO:0007669"/>
    <property type="project" value="InterPro"/>
</dbReference>
<protein>
    <submittedName>
        <fullName evidence="4">Transposase</fullName>
    </submittedName>
</protein>
<keyword evidence="4" id="KW-0614">Plasmid</keyword>
<evidence type="ECO:0000313" key="2">
    <source>
        <dbReference type="EMBL" id="QBR03605.1"/>
    </source>
</evidence>
<dbReference type="AlphaFoldDB" id="A0A4P7D6J6"/>
<accession>A0A4P7D6J6</accession>
<evidence type="ECO:0000313" key="1">
    <source>
        <dbReference type="EMBL" id="QBR02163.1"/>
    </source>
</evidence>
<dbReference type="Proteomes" id="UP000295727">
    <property type="component" value="Chromosome 4"/>
</dbReference>
<dbReference type="Proteomes" id="UP000295727">
    <property type="component" value="Plasmid unnamed1"/>
</dbReference>
<gene>
    <name evidence="1" type="ORF">E1956_34200</name>
    <name evidence="2" type="ORF">E1956_41575</name>
    <name evidence="3" type="ORF">E1956_42105</name>
    <name evidence="4" type="ORF">E1956_45980</name>
</gene>
<dbReference type="KEGG" id="ppai:E1956_45980"/>
<dbReference type="EMBL" id="CP038150">
    <property type="protein sequence ID" value="QBR02163.1"/>
    <property type="molecule type" value="Genomic_DNA"/>
</dbReference>
<dbReference type="InterPro" id="IPR002514">
    <property type="entry name" value="Transposase_8"/>
</dbReference>
<dbReference type="SUPFAM" id="SSF46689">
    <property type="entry name" value="Homeodomain-like"/>
    <property type="match status" value="1"/>
</dbReference>
<dbReference type="EMBL" id="CP038151">
    <property type="protein sequence ID" value="QBR03699.1"/>
    <property type="molecule type" value="Genomic_DNA"/>
</dbReference>
<sequence>MSIIFEVVDIILSEPTQRPGSRKGRPNHNPEFRRRLAMAACEPGVSIARLARENGLNANLVFTWRRRYLAEQQAEAVQLVPVAIVNEASSVNEPPALPEPETVRPAVPTGSIEVRIGRAVVKVDGIVDAETLRTVLRSLRS</sequence>
<dbReference type="EMBL" id="CP038152">
    <property type="protein sequence ID" value="QBR04431.1"/>
    <property type="molecule type" value="Genomic_DNA"/>
</dbReference>
<dbReference type="KEGG" id="ppai:E1956_41575"/>
<dbReference type="GO" id="GO:0006313">
    <property type="term" value="P:DNA transposition"/>
    <property type="evidence" value="ECO:0007669"/>
    <property type="project" value="InterPro"/>
</dbReference>
<reference evidence="4 5" key="1">
    <citation type="submission" date="2019-03" db="EMBL/GenBank/DDBJ databases">
        <title>Paraburkholderia sp. 7MH5, isolated from subtropical forest soil.</title>
        <authorList>
            <person name="Gao Z.-H."/>
            <person name="Qiu L.-H."/>
        </authorList>
    </citation>
    <scope>NUCLEOTIDE SEQUENCE [LARGE SCALE GENOMIC DNA]</scope>
    <source>
        <strain evidence="4 5">7MH5</strain>
        <plasmid evidence="4 5">unnamed1</plasmid>
    </source>
</reference>
<dbReference type="Proteomes" id="UP000295727">
    <property type="component" value="Chromosome 3"/>
</dbReference>
<geneLocation type="plasmid" evidence="4 5">
    <name>unnamed1</name>
</geneLocation>
<dbReference type="Pfam" id="PF01527">
    <property type="entry name" value="HTH_Tnp_1"/>
    <property type="match status" value="1"/>
</dbReference>
<evidence type="ECO:0000313" key="3">
    <source>
        <dbReference type="EMBL" id="QBR03699.1"/>
    </source>
</evidence>
<dbReference type="EMBL" id="CP038151">
    <property type="protein sequence ID" value="QBR03605.1"/>
    <property type="molecule type" value="Genomic_DNA"/>
</dbReference>
<name>A0A4P7D6J6_9BURK</name>
<dbReference type="RefSeq" id="WP_134757523.1">
    <property type="nucleotide sequence ID" value="NZ_CP038151.1"/>
</dbReference>
<dbReference type="InterPro" id="IPR009057">
    <property type="entry name" value="Homeodomain-like_sf"/>
</dbReference>
<keyword evidence="5" id="KW-1185">Reference proteome</keyword>
<organism evidence="4 5">
    <name type="scientific">Paraburkholderia pallida</name>
    <dbReference type="NCBI Taxonomy" id="2547399"/>
    <lineage>
        <taxon>Bacteria</taxon>
        <taxon>Pseudomonadati</taxon>
        <taxon>Pseudomonadota</taxon>
        <taxon>Betaproteobacteria</taxon>
        <taxon>Burkholderiales</taxon>
        <taxon>Burkholderiaceae</taxon>
        <taxon>Paraburkholderia</taxon>
    </lineage>
</organism>
<proteinExistence type="predicted"/>